<comment type="caution">
    <text evidence="8">The sequence shown here is derived from an EMBL/GenBank/DDBJ whole genome shotgun (WGS) entry which is preliminary data.</text>
</comment>
<keyword evidence="5 6" id="KW-0472">Membrane</keyword>
<gene>
    <name evidence="8" type="ORF">DIT97_14965</name>
</gene>
<evidence type="ECO:0000313" key="9">
    <source>
        <dbReference type="Proteomes" id="UP000263642"/>
    </source>
</evidence>
<proteinExistence type="predicted"/>
<evidence type="ECO:0000256" key="5">
    <source>
        <dbReference type="ARBA" id="ARBA00023136"/>
    </source>
</evidence>
<comment type="subcellular location">
    <subcellularLocation>
        <location evidence="1">Cell membrane</location>
        <topology evidence="1">Multi-pass membrane protein</topology>
    </subcellularLocation>
</comment>
<evidence type="ECO:0000313" key="8">
    <source>
        <dbReference type="EMBL" id="HCO24271.1"/>
    </source>
</evidence>
<feature type="transmembrane region" description="Helical" evidence="6">
    <location>
        <begin position="119"/>
        <end position="146"/>
    </location>
</feature>
<reference evidence="8 9" key="1">
    <citation type="journal article" date="2018" name="Nat. Biotechnol.">
        <title>A standardized bacterial taxonomy based on genome phylogeny substantially revises the tree of life.</title>
        <authorList>
            <person name="Parks D.H."/>
            <person name="Chuvochina M."/>
            <person name="Waite D.W."/>
            <person name="Rinke C."/>
            <person name="Skarshewski A."/>
            <person name="Chaumeil P.A."/>
            <person name="Hugenholtz P."/>
        </authorList>
    </citation>
    <scope>NUCLEOTIDE SEQUENCE [LARGE SCALE GENOMIC DNA]</scope>
    <source>
        <strain evidence="8">UBA9375</strain>
    </source>
</reference>
<dbReference type="InterPro" id="IPR018461">
    <property type="entry name" value="Na/H_Antiport_NhaC-like_C"/>
</dbReference>
<dbReference type="Pfam" id="PF03553">
    <property type="entry name" value="Na_H_antiporter"/>
    <property type="match status" value="1"/>
</dbReference>
<dbReference type="Proteomes" id="UP000263642">
    <property type="component" value="Unassembled WGS sequence"/>
</dbReference>
<dbReference type="AlphaFoldDB" id="A0A3D3R5Y7"/>
<keyword evidence="2" id="KW-1003">Cell membrane</keyword>
<evidence type="ECO:0000256" key="2">
    <source>
        <dbReference type="ARBA" id="ARBA00022475"/>
    </source>
</evidence>
<feature type="non-terminal residue" evidence="8">
    <location>
        <position position="265"/>
    </location>
</feature>
<sequence length="265" mass="29463">LGAVILAHGNLFLGFVHTLDTFVIHEIVEPGSSSYSHMMIILFTMFLGAMVGVMSAGGGTAALVNRLSRYSTKREHSQLMTWFLGLVVFFDDYANSLLVGTSMRPFTDRMKVSREKLAFLVDSTAAPVSGIAIISTWVGVEIGYIADTYSSLGISEDYYTTFLYSLPYRFYPLHLLAFVWLVAYLGNDYGPMLKAETRAIAFNQLVRPGRFNVVEAELGSDNGELARRQLLRNALIPLSVLLGLAMIGLWWTGTIEIDRLNLERL</sequence>
<keyword evidence="4 6" id="KW-1133">Transmembrane helix</keyword>
<dbReference type="EMBL" id="DQAY01000088">
    <property type="protein sequence ID" value="HCO24271.1"/>
    <property type="molecule type" value="Genomic_DNA"/>
</dbReference>
<organism evidence="8 9">
    <name type="scientific">Gimesia maris</name>
    <dbReference type="NCBI Taxonomy" id="122"/>
    <lineage>
        <taxon>Bacteria</taxon>
        <taxon>Pseudomonadati</taxon>
        <taxon>Planctomycetota</taxon>
        <taxon>Planctomycetia</taxon>
        <taxon>Planctomycetales</taxon>
        <taxon>Planctomycetaceae</taxon>
        <taxon>Gimesia</taxon>
    </lineage>
</organism>
<feature type="domain" description="Na+/H+ antiporter NhaC-like C-terminal" evidence="7">
    <location>
        <begin position="134"/>
        <end position="256"/>
    </location>
</feature>
<dbReference type="GO" id="GO:0005886">
    <property type="term" value="C:plasma membrane"/>
    <property type="evidence" value="ECO:0007669"/>
    <property type="project" value="UniProtKB-SubCell"/>
</dbReference>
<evidence type="ECO:0000256" key="1">
    <source>
        <dbReference type="ARBA" id="ARBA00004651"/>
    </source>
</evidence>
<name>A0A3D3R5Y7_9PLAN</name>
<evidence type="ECO:0000256" key="4">
    <source>
        <dbReference type="ARBA" id="ARBA00022989"/>
    </source>
</evidence>
<feature type="non-terminal residue" evidence="8">
    <location>
        <position position="1"/>
    </location>
</feature>
<feature type="transmembrane region" description="Helical" evidence="6">
    <location>
        <begin position="166"/>
        <end position="185"/>
    </location>
</feature>
<feature type="transmembrane region" description="Helical" evidence="6">
    <location>
        <begin position="40"/>
        <end position="64"/>
    </location>
</feature>
<dbReference type="PANTHER" id="PTHR43478:SF1">
    <property type="entry name" value="NA+_H+ ANTIPORTER NHAC-LIKE C-TERMINAL DOMAIN-CONTAINING PROTEIN"/>
    <property type="match status" value="1"/>
</dbReference>
<keyword evidence="3 6" id="KW-0812">Transmembrane</keyword>
<protein>
    <submittedName>
        <fullName evidence="8">Sodium:proton antiporter</fullName>
    </submittedName>
</protein>
<evidence type="ECO:0000256" key="6">
    <source>
        <dbReference type="SAM" id="Phobius"/>
    </source>
</evidence>
<feature type="transmembrane region" description="Helical" evidence="6">
    <location>
        <begin position="234"/>
        <end position="253"/>
    </location>
</feature>
<evidence type="ECO:0000259" key="7">
    <source>
        <dbReference type="Pfam" id="PF03553"/>
    </source>
</evidence>
<evidence type="ECO:0000256" key="3">
    <source>
        <dbReference type="ARBA" id="ARBA00022692"/>
    </source>
</evidence>
<dbReference type="PANTHER" id="PTHR43478">
    <property type="entry name" value="NA+/H+ ANTIPORTER-RELATED"/>
    <property type="match status" value="1"/>
</dbReference>
<accession>A0A3D3R5Y7</accession>